<sequence>MATSLIFVDVECNEMANKAQIYSDNDGIYDCTLNKTDDNNETITYRMELLKVNEQTEYYLLIDKSGSSKLLESFHSNIEAAKSKFYSIFHDLTGNYWHLRESFSKIRGHYSYIYSNDLNSS</sequence>
<protein>
    <recommendedName>
        <fullName evidence="1">NAD(+) ADP-ribosyltransferase</fullName>
        <ecNumber evidence="1">2.4.2.30</ecNumber>
    </recommendedName>
</protein>
<dbReference type="PANTHER" id="PTHR10459">
    <property type="entry name" value="DNA LIGASE"/>
    <property type="match status" value="1"/>
</dbReference>
<keyword evidence="9" id="KW-1185">Reference proteome</keyword>
<dbReference type="EMBL" id="CAJNOQ010028795">
    <property type="protein sequence ID" value="CAF1564216.1"/>
    <property type="molecule type" value="Genomic_DNA"/>
</dbReference>
<dbReference type="GO" id="GO:1990404">
    <property type="term" value="F:NAD+-protein mono-ADP-ribosyltransferase activity"/>
    <property type="evidence" value="ECO:0007669"/>
    <property type="project" value="TreeGrafter"/>
</dbReference>
<dbReference type="Proteomes" id="UP000681722">
    <property type="component" value="Unassembled WGS sequence"/>
</dbReference>
<evidence type="ECO:0000313" key="9">
    <source>
        <dbReference type="Proteomes" id="UP000663829"/>
    </source>
</evidence>
<dbReference type="InterPro" id="IPR008893">
    <property type="entry name" value="WGR_domain"/>
</dbReference>
<dbReference type="OrthoDB" id="9991830at2759"/>
<keyword evidence="4" id="KW-0520">NAD</keyword>
<evidence type="ECO:0000256" key="4">
    <source>
        <dbReference type="ARBA" id="ARBA00023027"/>
    </source>
</evidence>
<proteinExistence type="predicted"/>
<evidence type="ECO:0000259" key="6">
    <source>
        <dbReference type="PROSITE" id="PS51977"/>
    </source>
</evidence>
<dbReference type="InterPro" id="IPR050800">
    <property type="entry name" value="ARTD/PARP"/>
</dbReference>
<comment type="catalytic activity">
    <reaction evidence="5">
        <text>NAD(+) + (ADP-D-ribosyl)n-acceptor = nicotinamide + (ADP-D-ribosyl)n+1-acceptor + H(+).</text>
        <dbReference type="EC" id="2.4.2.30"/>
    </reaction>
</comment>
<name>A0A815XYJ2_9BILA</name>
<evidence type="ECO:0000256" key="1">
    <source>
        <dbReference type="ARBA" id="ARBA00012020"/>
    </source>
</evidence>
<dbReference type="GO" id="GO:0003950">
    <property type="term" value="F:NAD+ poly-ADP-ribosyltransferase activity"/>
    <property type="evidence" value="ECO:0007669"/>
    <property type="project" value="UniProtKB-EC"/>
</dbReference>
<dbReference type="EMBL" id="CAJOBC010094570">
    <property type="protein sequence ID" value="CAF4426116.1"/>
    <property type="molecule type" value="Genomic_DNA"/>
</dbReference>
<evidence type="ECO:0000256" key="2">
    <source>
        <dbReference type="ARBA" id="ARBA00022676"/>
    </source>
</evidence>
<dbReference type="PROSITE" id="PS51977">
    <property type="entry name" value="WGR"/>
    <property type="match status" value="1"/>
</dbReference>
<dbReference type="InterPro" id="IPR036930">
    <property type="entry name" value="WGR_dom_sf"/>
</dbReference>
<gene>
    <name evidence="7" type="ORF">GPM918_LOCUS39968</name>
    <name evidence="8" type="ORF">SRO942_LOCUS40880</name>
</gene>
<dbReference type="GO" id="GO:0006302">
    <property type="term" value="P:double-strand break repair"/>
    <property type="evidence" value="ECO:0007669"/>
    <property type="project" value="TreeGrafter"/>
</dbReference>
<reference evidence="7" key="1">
    <citation type="submission" date="2021-02" db="EMBL/GenBank/DDBJ databases">
        <authorList>
            <person name="Nowell W R."/>
        </authorList>
    </citation>
    <scope>NUCLEOTIDE SEQUENCE</scope>
</reference>
<evidence type="ECO:0000313" key="8">
    <source>
        <dbReference type="EMBL" id="CAF4426116.1"/>
    </source>
</evidence>
<keyword evidence="3" id="KW-0808">Transferase</keyword>
<dbReference type="Proteomes" id="UP000663829">
    <property type="component" value="Unassembled WGS sequence"/>
</dbReference>
<comment type="caution">
    <text evidence="7">The sequence shown here is derived from an EMBL/GenBank/DDBJ whole genome shotgun (WGS) entry which is preliminary data.</text>
</comment>
<dbReference type="GO" id="GO:0070212">
    <property type="term" value="P:protein poly-ADP-ribosylation"/>
    <property type="evidence" value="ECO:0007669"/>
    <property type="project" value="TreeGrafter"/>
</dbReference>
<dbReference type="PANTHER" id="PTHR10459:SF60">
    <property type="entry name" value="POLY [ADP-RIBOSE] POLYMERASE 2"/>
    <property type="match status" value="1"/>
</dbReference>
<dbReference type="SUPFAM" id="SSF142921">
    <property type="entry name" value="WGR domain-like"/>
    <property type="match status" value="1"/>
</dbReference>
<feature type="domain" description="WGR" evidence="6">
    <location>
        <begin position="18"/>
        <end position="110"/>
    </location>
</feature>
<dbReference type="SMART" id="SM00773">
    <property type="entry name" value="WGR"/>
    <property type="match status" value="1"/>
</dbReference>
<keyword evidence="2" id="KW-0328">Glycosyltransferase</keyword>
<feature type="non-terminal residue" evidence="7">
    <location>
        <position position="1"/>
    </location>
</feature>
<dbReference type="AlphaFoldDB" id="A0A815XYJ2"/>
<organism evidence="7 9">
    <name type="scientific">Didymodactylos carnosus</name>
    <dbReference type="NCBI Taxonomy" id="1234261"/>
    <lineage>
        <taxon>Eukaryota</taxon>
        <taxon>Metazoa</taxon>
        <taxon>Spiralia</taxon>
        <taxon>Gnathifera</taxon>
        <taxon>Rotifera</taxon>
        <taxon>Eurotatoria</taxon>
        <taxon>Bdelloidea</taxon>
        <taxon>Philodinida</taxon>
        <taxon>Philodinidae</taxon>
        <taxon>Didymodactylos</taxon>
    </lineage>
</organism>
<evidence type="ECO:0000313" key="7">
    <source>
        <dbReference type="EMBL" id="CAF1564216.1"/>
    </source>
</evidence>
<dbReference type="GO" id="GO:0005730">
    <property type="term" value="C:nucleolus"/>
    <property type="evidence" value="ECO:0007669"/>
    <property type="project" value="TreeGrafter"/>
</dbReference>
<evidence type="ECO:0000256" key="3">
    <source>
        <dbReference type="ARBA" id="ARBA00022679"/>
    </source>
</evidence>
<dbReference type="EC" id="2.4.2.30" evidence="1"/>
<evidence type="ECO:0000256" key="5">
    <source>
        <dbReference type="ARBA" id="ARBA00033987"/>
    </source>
</evidence>
<accession>A0A815XYJ2</accession>